<dbReference type="Proteomes" id="UP000799441">
    <property type="component" value="Unassembled WGS sequence"/>
</dbReference>
<dbReference type="InterPro" id="IPR036047">
    <property type="entry name" value="F-box-like_dom_sf"/>
</dbReference>
<protein>
    <recommendedName>
        <fullName evidence="2">F-box domain-containing protein</fullName>
    </recommendedName>
</protein>
<dbReference type="SMART" id="SM00256">
    <property type="entry name" value="FBOX"/>
    <property type="match status" value="1"/>
</dbReference>
<proteinExistence type="predicted"/>
<dbReference type="PROSITE" id="PS50181">
    <property type="entry name" value="FBOX"/>
    <property type="match status" value="1"/>
</dbReference>
<accession>A0A9P4Q7Y0</accession>
<evidence type="ECO:0000256" key="1">
    <source>
        <dbReference type="SAM" id="MobiDB-lite"/>
    </source>
</evidence>
<gene>
    <name evidence="3" type="ORF">K431DRAFT_286463</name>
</gene>
<dbReference type="Pfam" id="PF12937">
    <property type="entry name" value="F-box-like"/>
    <property type="match status" value="1"/>
</dbReference>
<dbReference type="AlphaFoldDB" id="A0A9P4Q7Y0"/>
<organism evidence="3 4">
    <name type="scientific">Polychaeton citri CBS 116435</name>
    <dbReference type="NCBI Taxonomy" id="1314669"/>
    <lineage>
        <taxon>Eukaryota</taxon>
        <taxon>Fungi</taxon>
        <taxon>Dikarya</taxon>
        <taxon>Ascomycota</taxon>
        <taxon>Pezizomycotina</taxon>
        <taxon>Dothideomycetes</taxon>
        <taxon>Dothideomycetidae</taxon>
        <taxon>Capnodiales</taxon>
        <taxon>Capnodiaceae</taxon>
        <taxon>Polychaeton</taxon>
    </lineage>
</organism>
<evidence type="ECO:0000313" key="3">
    <source>
        <dbReference type="EMBL" id="KAF2719662.1"/>
    </source>
</evidence>
<reference evidence="3" key="1">
    <citation type="journal article" date="2020" name="Stud. Mycol.">
        <title>101 Dothideomycetes genomes: a test case for predicting lifestyles and emergence of pathogens.</title>
        <authorList>
            <person name="Haridas S."/>
            <person name="Albert R."/>
            <person name="Binder M."/>
            <person name="Bloem J."/>
            <person name="Labutti K."/>
            <person name="Salamov A."/>
            <person name="Andreopoulos B."/>
            <person name="Baker S."/>
            <person name="Barry K."/>
            <person name="Bills G."/>
            <person name="Bluhm B."/>
            <person name="Cannon C."/>
            <person name="Castanera R."/>
            <person name="Culley D."/>
            <person name="Daum C."/>
            <person name="Ezra D."/>
            <person name="Gonzalez J."/>
            <person name="Henrissat B."/>
            <person name="Kuo A."/>
            <person name="Liang C."/>
            <person name="Lipzen A."/>
            <person name="Lutzoni F."/>
            <person name="Magnuson J."/>
            <person name="Mondo S."/>
            <person name="Nolan M."/>
            <person name="Ohm R."/>
            <person name="Pangilinan J."/>
            <person name="Park H.-J."/>
            <person name="Ramirez L."/>
            <person name="Alfaro M."/>
            <person name="Sun H."/>
            <person name="Tritt A."/>
            <person name="Yoshinaga Y."/>
            <person name="Zwiers L.-H."/>
            <person name="Turgeon B."/>
            <person name="Goodwin S."/>
            <person name="Spatafora J."/>
            <person name="Crous P."/>
            <person name="Grigoriev I."/>
        </authorList>
    </citation>
    <scope>NUCLEOTIDE SEQUENCE</scope>
    <source>
        <strain evidence="3">CBS 116435</strain>
    </source>
</reference>
<name>A0A9P4Q7Y0_9PEZI</name>
<comment type="caution">
    <text evidence="3">The sequence shown here is derived from an EMBL/GenBank/DDBJ whole genome shotgun (WGS) entry which is preliminary data.</text>
</comment>
<feature type="region of interest" description="Disordered" evidence="1">
    <location>
        <begin position="106"/>
        <end position="131"/>
    </location>
</feature>
<dbReference type="SUPFAM" id="SSF81383">
    <property type="entry name" value="F-box domain"/>
    <property type="match status" value="1"/>
</dbReference>
<evidence type="ECO:0000313" key="4">
    <source>
        <dbReference type="Proteomes" id="UP000799441"/>
    </source>
</evidence>
<dbReference type="Gene3D" id="1.20.1280.50">
    <property type="match status" value="1"/>
</dbReference>
<dbReference type="EMBL" id="MU003808">
    <property type="protein sequence ID" value="KAF2719662.1"/>
    <property type="molecule type" value="Genomic_DNA"/>
</dbReference>
<sequence length="259" mass="27727">MEQGTVTTINPPMNRIRSIQDSSTFNLHSLPLELLELILSHLPPLDLLLLQRTSRTIHLLTSTSPTLRRKLFFLPPADYKPDTAPSSRTIDPAKVIFNPLLLPNTTTRPAPSGPAPGPAVQLPKSGPASTSAVTGATLRLTHAKLKPHWSPCPSLSQPSAFLGSEQIPNYHSANLFLTSPSTSTQAAEQACSIQPSWRRMYLTSPPLPISITLRSGGCRGSSAEVRDARKVKGDVVRDGWSGVLGPALAGLVAELAEAN</sequence>
<evidence type="ECO:0000259" key="2">
    <source>
        <dbReference type="PROSITE" id="PS50181"/>
    </source>
</evidence>
<keyword evidence="4" id="KW-1185">Reference proteome</keyword>
<feature type="domain" description="F-box" evidence="2">
    <location>
        <begin position="24"/>
        <end position="71"/>
    </location>
</feature>
<dbReference type="InterPro" id="IPR001810">
    <property type="entry name" value="F-box_dom"/>
</dbReference>